<feature type="signal peptide" evidence="1">
    <location>
        <begin position="1"/>
        <end position="18"/>
    </location>
</feature>
<evidence type="ECO:0000256" key="1">
    <source>
        <dbReference type="SAM" id="SignalP"/>
    </source>
</evidence>
<name>A0A9P4NBM4_9PLEO</name>
<gene>
    <name evidence="2" type="ORF">CC78DRAFT_574382</name>
</gene>
<keyword evidence="1" id="KW-0732">Signal</keyword>
<dbReference type="AlphaFoldDB" id="A0A9P4NBM4"/>
<reference evidence="3" key="1">
    <citation type="journal article" date="2020" name="Stud. Mycol.">
        <title>101 Dothideomycetes genomes: A test case for predicting lifestyles and emergence of pathogens.</title>
        <authorList>
            <person name="Haridas S."/>
            <person name="Albert R."/>
            <person name="Binder M."/>
            <person name="Bloem J."/>
            <person name="LaButti K."/>
            <person name="Salamov A."/>
            <person name="Andreopoulos B."/>
            <person name="Baker S."/>
            <person name="Barry K."/>
            <person name="Bills G."/>
            <person name="Bluhm B."/>
            <person name="Cannon C."/>
            <person name="Castanera R."/>
            <person name="Culley D."/>
            <person name="Daum C."/>
            <person name="Ezra D."/>
            <person name="Gonzalez J."/>
            <person name="Henrissat B."/>
            <person name="Kuo A."/>
            <person name="Liang C."/>
            <person name="Lipzen A."/>
            <person name="Lutzoni F."/>
            <person name="Magnuson J."/>
            <person name="Mondo S."/>
            <person name="Nolan M."/>
            <person name="Ohm R."/>
            <person name="Pangilinan J."/>
            <person name="Park H.-J."/>
            <person name="Ramirez L."/>
            <person name="Alfaro M."/>
            <person name="Sun H."/>
            <person name="Tritt A."/>
            <person name="Yoshinaga Y."/>
            <person name="Zwiers L.-H."/>
            <person name="Turgeon B."/>
            <person name="Goodwin S."/>
            <person name="Spatafora J."/>
            <person name="Crous P."/>
            <person name="Grigoriev I."/>
        </authorList>
    </citation>
    <scope>NUCLEOTIDE SEQUENCE [LARGE SCALE GENOMIC DNA]</scope>
    <source>
        <strain evidence="3">CBS 304.66</strain>
    </source>
</reference>
<dbReference type="Proteomes" id="UP000800093">
    <property type="component" value="Unassembled WGS sequence"/>
</dbReference>
<evidence type="ECO:0000313" key="2">
    <source>
        <dbReference type="EMBL" id="KAF2270254.1"/>
    </source>
</evidence>
<sequence>MQFKTLAIPFVLMTAVLAAPAPQDSCPNVDSLHNILESTPGATEKFNELASGESTLTKRACLYDGCSECQLSCRSLTRAEVELLLHIANSLIQETAKLSAHR</sequence>
<accession>A0A9P4NBM4</accession>
<dbReference type="EMBL" id="ML986580">
    <property type="protein sequence ID" value="KAF2270254.1"/>
    <property type="molecule type" value="Genomic_DNA"/>
</dbReference>
<comment type="caution">
    <text evidence="2">The sequence shown here is derived from an EMBL/GenBank/DDBJ whole genome shotgun (WGS) entry which is preliminary data.</text>
</comment>
<feature type="chain" id="PRO_5040320214" evidence="1">
    <location>
        <begin position="19"/>
        <end position="102"/>
    </location>
</feature>
<protein>
    <submittedName>
        <fullName evidence="2">Uncharacterized protein</fullName>
    </submittedName>
</protein>
<keyword evidence="3" id="KW-1185">Reference proteome</keyword>
<proteinExistence type="predicted"/>
<evidence type="ECO:0000313" key="3">
    <source>
        <dbReference type="Proteomes" id="UP000800093"/>
    </source>
</evidence>
<organism evidence="2 3">
    <name type="scientific">Lojkania enalia</name>
    <dbReference type="NCBI Taxonomy" id="147567"/>
    <lineage>
        <taxon>Eukaryota</taxon>
        <taxon>Fungi</taxon>
        <taxon>Dikarya</taxon>
        <taxon>Ascomycota</taxon>
        <taxon>Pezizomycotina</taxon>
        <taxon>Dothideomycetes</taxon>
        <taxon>Pleosporomycetidae</taxon>
        <taxon>Pleosporales</taxon>
        <taxon>Pleosporales incertae sedis</taxon>
        <taxon>Lojkania</taxon>
    </lineage>
</organism>